<accession>A0AAD6UZM2</accession>
<feature type="transmembrane region" description="Helical" evidence="2">
    <location>
        <begin position="226"/>
        <end position="248"/>
    </location>
</feature>
<evidence type="ECO:0000313" key="4">
    <source>
        <dbReference type="Proteomes" id="UP001219525"/>
    </source>
</evidence>
<sequence length="287" mass="29696">MSHCTSSPVRDARSFSTSPMLSWLLNRPFLSLLVAGCPAYALSMNTTIDDTDTTHFTWPVGNVTVPEWAAASVAHPCGYCSAQPGNDSSANITNETWHDGHVGSAAWFTFRGSAVYIFGIDIARSANISFSLDGGPATFHQYPGPEQFAFNARFFSAAGLPAGPHNVSWVLMESATNGTSALFDYAVVTSDTDGTLQAGSTSAGAGSSQSMSGAGGGGGGGANVGALVGGLLGGLAVVAWVAIALLVLRRRRARNGAASTGTGIRWEMRSVYSQHQPSVAGATQPDW</sequence>
<name>A0AAD6UZM2_9AGAR</name>
<reference evidence="3" key="1">
    <citation type="submission" date="2023-03" db="EMBL/GenBank/DDBJ databases">
        <title>Massive genome expansion in bonnet fungi (Mycena s.s.) driven by repeated elements and novel gene families across ecological guilds.</title>
        <authorList>
            <consortium name="Lawrence Berkeley National Laboratory"/>
            <person name="Harder C.B."/>
            <person name="Miyauchi S."/>
            <person name="Viragh M."/>
            <person name="Kuo A."/>
            <person name="Thoen E."/>
            <person name="Andreopoulos B."/>
            <person name="Lu D."/>
            <person name="Skrede I."/>
            <person name="Drula E."/>
            <person name="Henrissat B."/>
            <person name="Morin E."/>
            <person name="Kohler A."/>
            <person name="Barry K."/>
            <person name="LaButti K."/>
            <person name="Morin E."/>
            <person name="Salamov A."/>
            <person name="Lipzen A."/>
            <person name="Mereny Z."/>
            <person name="Hegedus B."/>
            <person name="Baldrian P."/>
            <person name="Stursova M."/>
            <person name="Weitz H."/>
            <person name="Taylor A."/>
            <person name="Grigoriev I.V."/>
            <person name="Nagy L.G."/>
            <person name="Martin F."/>
            <person name="Kauserud H."/>
        </authorList>
    </citation>
    <scope>NUCLEOTIDE SEQUENCE</scope>
    <source>
        <strain evidence="3">9144</strain>
    </source>
</reference>
<dbReference type="AlphaFoldDB" id="A0AAD6UZM2"/>
<dbReference type="Proteomes" id="UP001219525">
    <property type="component" value="Unassembled WGS sequence"/>
</dbReference>
<dbReference type="EMBL" id="JARJCW010000088">
    <property type="protein sequence ID" value="KAJ7195785.1"/>
    <property type="molecule type" value="Genomic_DNA"/>
</dbReference>
<feature type="region of interest" description="Disordered" evidence="1">
    <location>
        <begin position="197"/>
        <end position="216"/>
    </location>
</feature>
<keyword evidence="2" id="KW-0812">Transmembrane</keyword>
<keyword evidence="2" id="KW-0472">Membrane</keyword>
<dbReference type="Gene3D" id="2.60.120.260">
    <property type="entry name" value="Galactose-binding domain-like"/>
    <property type="match status" value="1"/>
</dbReference>
<evidence type="ECO:0000256" key="1">
    <source>
        <dbReference type="SAM" id="MobiDB-lite"/>
    </source>
</evidence>
<comment type="caution">
    <text evidence="3">The sequence shown here is derived from an EMBL/GenBank/DDBJ whole genome shotgun (WGS) entry which is preliminary data.</text>
</comment>
<keyword evidence="4" id="KW-1185">Reference proteome</keyword>
<protein>
    <submittedName>
        <fullName evidence="3">Uncharacterized protein</fullName>
    </submittedName>
</protein>
<evidence type="ECO:0000313" key="3">
    <source>
        <dbReference type="EMBL" id="KAJ7195785.1"/>
    </source>
</evidence>
<keyword evidence="2" id="KW-1133">Transmembrane helix</keyword>
<gene>
    <name evidence="3" type="ORF">GGX14DRAFT_474370</name>
</gene>
<evidence type="ECO:0000256" key="2">
    <source>
        <dbReference type="SAM" id="Phobius"/>
    </source>
</evidence>
<proteinExistence type="predicted"/>
<feature type="compositionally biased region" description="Low complexity" evidence="1">
    <location>
        <begin position="197"/>
        <end position="212"/>
    </location>
</feature>
<organism evidence="3 4">
    <name type="scientific">Mycena pura</name>
    <dbReference type="NCBI Taxonomy" id="153505"/>
    <lineage>
        <taxon>Eukaryota</taxon>
        <taxon>Fungi</taxon>
        <taxon>Dikarya</taxon>
        <taxon>Basidiomycota</taxon>
        <taxon>Agaricomycotina</taxon>
        <taxon>Agaricomycetes</taxon>
        <taxon>Agaricomycetidae</taxon>
        <taxon>Agaricales</taxon>
        <taxon>Marasmiineae</taxon>
        <taxon>Mycenaceae</taxon>
        <taxon>Mycena</taxon>
    </lineage>
</organism>